<dbReference type="EMBL" id="JACHMX010000001">
    <property type="protein sequence ID" value="MBB5856421.1"/>
    <property type="molecule type" value="Genomic_DNA"/>
</dbReference>
<evidence type="ECO:0000313" key="2">
    <source>
        <dbReference type="Proteomes" id="UP000580861"/>
    </source>
</evidence>
<proteinExistence type="predicted"/>
<name>A0A841BBY9_9PSEU</name>
<dbReference type="RefSeq" id="WP_184901817.1">
    <property type="nucleotide sequence ID" value="NZ_JACHMX010000001.1"/>
</dbReference>
<accession>A0A841BBY9</accession>
<gene>
    <name evidence="1" type="ORF">HDA45_006508</name>
</gene>
<dbReference type="AlphaFoldDB" id="A0A841BBY9"/>
<evidence type="ECO:0000313" key="1">
    <source>
        <dbReference type="EMBL" id="MBB5856421.1"/>
    </source>
</evidence>
<protein>
    <submittedName>
        <fullName evidence="1">Uncharacterized protein</fullName>
    </submittedName>
</protein>
<reference evidence="1 2" key="1">
    <citation type="submission" date="2020-08" db="EMBL/GenBank/DDBJ databases">
        <title>Sequencing the genomes of 1000 actinobacteria strains.</title>
        <authorList>
            <person name="Klenk H.-P."/>
        </authorList>
    </citation>
    <scope>NUCLEOTIDE SEQUENCE [LARGE SCALE GENOMIC DNA]</scope>
    <source>
        <strain evidence="1 2">DSM 45272</strain>
    </source>
</reference>
<dbReference type="Proteomes" id="UP000580861">
    <property type="component" value="Unassembled WGS sequence"/>
</dbReference>
<organism evidence="1 2">
    <name type="scientific">Amycolatopsis umgeniensis</name>
    <dbReference type="NCBI Taxonomy" id="336628"/>
    <lineage>
        <taxon>Bacteria</taxon>
        <taxon>Bacillati</taxon>
        <taxon>Actinomycetota</taxon>
        <taxon>Actinomycetes</taxon>
        <taxon>Pseudonocardiales</taxon>
        <taxon>Pseudonocardiaceae</taxon>
        <taxon>Amycolatopsis</taxon>
    </lineage>
</organism>
<comment type="caution">
    <text evidence="1">The sequence shown here is derived from an EMBL/GenBank/DDBJ whole genome shotgun (WGS) entry which is preliminary data.</text>
</comment>
<keyword evidence="2" id="KW-1185">Reference proteome</keyword>
<sequence length="82" mass="8649">MADTTIATVGELIAALDQYDPATSVRLATPPDIGASVCDSLEYPLAQVLFAQDDTSQPVVWLCVVDHMGYLPEPVGAALGWS</sequence>